<keyword evidence="2" id="KW-0614">Plasmid</keyword>
<keyword evidence="1" id="KW-0812">Transmembrane</keyword>
<dbReference type="KEGG" id="ngl:RG1141_PB01390"/>
<protein>
    <submittedName>
        <fullName evidence="2">Uncharacterized protein</fullName>
    </submittedName>
</protein>
<organism evidence="2 3">
    <name type="scientific">Neorhizobium galegae bv. officinalis bv. officinalis str. HAMBI 1141</name>
    <dbReference type="NCBI Taxonomy" id="1028801"/>
    <lineage>
        <taxon>Bacteria</taxon>
        <taxon>Pseudomonadati</taxon>
        <taxon>Pseudomonadota</taxon>
        <taxon>Alphaproteobacteria</taxon>
        <taxon>Hyphomicrobiales</taxon>
        <taxon>Rhizobiaceae</taxon>
        <taxon>Rhizobium/Agrobacterium group</taxon>
        <taxon>Neorhizobium</taxon>
    </lineage>
</organism>
<keyword evidence="1" id="KW-0472">Membrane</keyword>
<dbReference type="HOGENOM" id="CLU_3346335_0_0_5"/>
<dbReference type="EMBL" id="HG938357">
    <property type="protein sequence ID" value="CDN58487.1"/>
    <property type="molecule type" value="Genomic_DNA"/>
</dbReference>
<evidence type="ECO:0000256" key="1">
    <source>
        <dbReference type="SAM" id="Phobius"/>
    </source>
</evidence>
<evidence type="ECO:0000313" key="3">
    <source>
        <dbReference type="Proteomes" id="UP000028186"/>
    </source>
</evidence>
<sequence>MTYEWDAERFLMVRSKKRNACVSLIAIATILVYRALI</sequence>
<accession>A0A068TJ76</accession>
<dbReference type="PATRIC" id="fig|1028801.3.peg.6271"/>
<dbReference type="Proteomes" id="UP000028186">
    <property type="component" value="Plasmid pHAMBI1141b"/>
</dbReference>
<gene>
    <name evidence="2" type="ORF">RG1141_PB01390</name>
</gene>
<evidence type="ECO:0000313" key="2">
    <source>
        <dbReference type="EMBL" id="CDN58487.1"/>
    </source>
</evidence>
<proteinExistence type="predicted"/>
<keyword evidence="1" id="KW-1133">Transmembrane helix</keyword>
<dbReference type="AlphaFoldDB" id="A0A068TJ76"/>
<feature type="transmembrane region" description="Helical" evidence="1">
    <location>
        <begin position="20"/>
        <end position="36"/>
    </location>
</feature>
<name>A0A068TJ76_NEOGA</name>
<geneLocation type="plasmid" evidence="3">
    <name>III</name>
</geneLocation>
<reference evidence="3" key="1">
    <citation type="journal article" date="2014" name="BMC Genomics">
        <title>Genome sequencing of two Neorhizobium galegae strains reveals a noeT gene responsible for the unusual acetylation of the nodulation factors.</title>
        <authorList>
            <person name="Osterman J."/>
            <person name="Marsh J."/>
            <person name="Laine P.K."/>
            <person name="Zeng Z."/>
            <person name="Alatalo E."/>
            <person name="Sullivan J.T."/>
            <person name="Young J.P."/>
            <person name="Thomas-Oates J."/>
            <person name="Paulin L."/>
            <person name="Lindstrom K."/>
        </authorList>
    </citation>
    <scope>NUCLEOTIDE SEQUENCE [LARGE SCALE GENOMIC DNA]</scope>
    <source>
        <strain evidence="3">HAMBI 1141</strain>
        <plasmid evidence="3">III</plasmid>
    </source>
</reference>